<dbReference type="PANTHER" id="PTHR48081">
    <property type="entry name" value="AB HYDROLASE SUPERFAMILY PROTEIN C4A8.06C"/>
    <property type="match status" value="1"/>
</dbReference>
<accession>A0A1Z5IIJ2</accession>
<dbReference type="SUPFAM" id="SSF53474">
    <property type="entry name" value="alpha/beta-Hydrolases"/>
    <property type="match status" value="1"/>
</dbReference>
<gene>
    <name evidence="5" type="ORF">IWT126_01627</name>
</gene>
<dbReference type="PANTHER" id="PTHR48081:SF8">
    <property type="entry name" value="ALPHA_BETA HYDROLASE FOLD-3 DOMAIN-CONTAINING PROTEIN-RELATED"/>
    <property type="match status" value="1"/>
</dbReference>
<dbReference type="InterPro" id="IPR029058">
    <property type="entry name" value="AB_hydrolase_fold"/>
</dbReference>
<sequence>MAHIKTKDINPDIRLAGMIARPLLARMNEKSFRRAQRLMNKFMKGHLPNNMNVEQRYIDRPDGSKLRLLVVLPKAPKPSATGVLWLHGGGYALGVPEMDLHYARKIQAVTNSVVVMPDYRLSIEAPYPAALSDAYLALKWFKNNAQQLGVNPQQLFVAGDSAGGGLTAALTLYARDQHEIDVAFQMPLYPMIDDQPTESSKNNDAPVWNTYNNRHAWQLYLGSQYGTGYISQYAAPARAVDYRHLPPTYTFVGTIEPFYDETRKYIANLKKAGVPASIDIYTGGFHALDLFGGKSELGKEATEKWQHALKYASEHYFSEEN</sequence>
<dbReference type="InterPro" id="IPR033140">
    <property type="entry name" value="Lipase_GDXG_put_SER_AS"/>
</dbReference>
<dbReference type="Gene3D" id="3.40.50.1820">
    <property type="entry name" value="alpha/beta hydrolase"/>
    <property type="match status" value="1"/>
</dbReference>
<keyword evidence="2" id="KW-0378">Hydrolase</keyword>
<evidence type="ECO:0000256" key="2">
    <source>
        <dbReference type="ARBA" id="ARBA00022801"/>
    </source>
</evidence>
<evidence type="ECO:0000256" key="1">
    <source>
        <dbReference type="ARBA" id="ARBA00010515"/>
    </source>
</evidence>
<dbReference type="InterPro" id="IPR050300">
    <property type="entry name" value="GDXG_lipolytic_enzyme"/>
</dbReference>
<keyword evidence="6" id="KW-1185">Reference proteome</keyword>
<dbReference type="RefSeq" id="WP_204772903.1">
    <property type="nucleotide sequence ID" value="NZ_BCMG01000008.1"/>
</dbReference>
<proteinExistence type="inferred from homology"/>
<comment type="caution">
    <text evidence="5">The sequence shown here is derived from an EMBL/GenBank/DDBJ whole genome shotgun (WGS) entry which is preliminary data.</text>
</comment>
<dbReference type="InterPro" id="IPR013094">
    <property type="entry name" value="AB_hydrolase_3"/>
</dbReference>
<organism evidence="5 6">
    <name type="scientific">Secundilactobacillus silagei JCM 19001</name>
    <dbReference type="NCBI Taxonomy" id="1302250"/>
    <lineage>
        <taxon>Bacteria</taxon>
        <taxon>Bacillati</taxon>
        <taxon>Bacillota</taxon>
        <taxon>Bacilli</taxon>
        <taxon>Lactobacillales</taxon>
        <taxon>Lactobacillaceae</taxon>
        <taxon>Secundilactobacillus</taxon>
    </lineage>
</organism>
<dbReference type="EMBL" id="BCMG01000008">
    <property type="protein sequence ID" value="GAX01585.1"/>
    <property type="molecule type" value="Genomic_DNA"/>
</dbReference>
<dbReference type="STRING" id="1302250.GCA_001313225_02408"/>
<feature type="domain" description="Alpha/beta hydrolase fold-3" evidence="4">
    <location>
        <begin position="83"/>
        <end position="287"/>
    </location>
</feature>
<dbReference type="AlphaFoldDB" id="A0A1Z5IIJ2"/>
<protein>
    <submittedName>
        <fullName evidence="5">Esterase/lipase</fullName>
    </submittedName>
</protein>
<evidence type="ECO:0000256" key="3">
    <source>
        <dbReference type="PROSITE-ProRule" id="PRU10038"/>
    </source>
</evidence>
<evidence type="ECO:0000313" key="6">
    <source>
        <dbReference type="Proteomes" id="UP000198402"/>
    </source>
</evidence>
<comment type="similarity">
    <text evidence="1">Belongs to the 'GDXG' lipolytic enzyme family.</text>
</comment>
<evidence type="ECO:0000259" key="4">
    <source>
        <dbReference type="Pfam" id="PF07859"/>
    </source>
</evidence>
<reference evidence="5 6" key="1">
    <citation type="submission" date="2015-11" db="EMBL/GenBank/DDBJ databases">
        <title>Draft genome sequences of new species of the genus Lactobacillus isolated from orchardgrass silage.</title>
        <authorList>
            <person name="Tohno M."/>
            <person name="Tanizawa Y."/>
            <person name="Arita M."/>
        </authorList>
    </citation>
    <scope>NUCLEOTIDE SEQUENCE [LARGE SCALE GENOMIC DNA]</scope>
    <source>
        <strain evidence="5 6">IWT126</strain>
    </source>
</reference>
<dbReference type="Pfam" id="PF07859">
    <property type="entry name" value="Abhydrolase_3"/>
    <property type="match status" value="1"/>
</dbReference>
<feature type="active site" evidence="3">
    <location>
        <position position="161"/>
    </location>
</feature>
<dbReference type="Proteomes" id="UP000198402">
    <property type="component" value="Unassembled WGS sequence"/>
</dbReference>
<dbReference type="GO" id="GO:0016787">
    <property type="term" value="F:hydrolase activity"/>
    <property type="evidence" value="ECO:0007669"/>
    <property type="project" value="UniProtKB-KW"/>
</dbReference>
<evidence type="ECO:0000313" key="5">
    <source>
        <dbReference type="EMBL" id="GAX01585.1"/>
    </source>
</evidence>
<name>A0A1Z5IIJ2_9LACO</name>
<dbReference type="PROSITE" id="PS01174">
    <property type="entry name" value="LIPASE_GDXG_SER"/>
    <property type="match status" value="1"/>
</dbReference>